<feature type="non-terminal residue" evidence="14">
    <location>
        <position position="1"/>
    </location>
</feature>
<evidence type="ECO:0000256" key="8">
    <source>
        <dbReference type="ARBA" id="ARBA00023204"/>
    </source>
</evidence>
<dbReference type="SUPFAM" id="SSF52980">
    <property type="entry name" value="Restriction endonuclease-like"/>
    <property type="match status" value="1"/>
</dbReference>
<dbReference type="GO" id="GO:0000712">
    <property type="term" value="P:resolution of meiotic recombination intermediates"/>
    <property type="evidence" value="ECO:0007669"/>
    <property type="project" value="TreeGrafter"/>
</dbReference>
<dbReference type="InterPro" id="IPR047520">
    <property type="entry name" value="XPF_nuclease"/>
</dbReference>
<evidence type="ECO:0000256" key="5">
    <source>
        <dbReference type="ARBA" id="ARBA00022763"/>
    </source>
</evidence>
<protein>
    <recommendedName>
        <fullName evidence="10">DNA repair endonuclease XPF</fullName>
    </recommendedName>
</protein>
<feature type="compositionally biased region" description="Low complexity" evidence="11">
    <location>
        <begin position="269"/>
        <end position="279"/>
    </location>
</feature>
<name>A0A979FQC0_HYAAZ</name>
<keyword evidence="5" id="KW-0227">DNA damage</keyword>
<evidence type="ECO:0000256" key="7">
    <source>
        <dbReference type="ARBA" id="ARBA00023125"/>
    </source>
</evidence>
<feature type="region of interest" description="Disordered" evidence="11">
    <location>
        <begin position="763"/>
        <end position="785"/>
    </location>
</feature>
<dbReference type="GO" id="GO:0000014">
    <property type="term" value="F:single-stranded DNA endodeoxyribonuclease activity"/>
    <property type="evidence" value="ECO:0007669"/>
    <property type="project" value="TreeGrafter"/>
</dbReference>
<keyword evidence="7" id="KW-0238">DNA-binding</keyword>
<dbReference type="PANTHER" id="PTHR10150">
    <property type="entry name" value="DNA REPAIR ENDONUCLEASE XPF"/>
    <property type="match status" value="1"/>
</dbReference>
<dbReference type="SMART" id="SM00891">
    <property type="entry name" value="ERCC4"/>
    <property type="match status" value="1"/>
</dbReference>
<evidence type="ECO:0000256" key="6">
    <source>
        <dbReference type="ARBA" id="ARBA00022801"/>
    </source>
</evidence>
<evidence type="ECO:0000259" key="12">
    <source>
        <dbReference type="SMART" id="SM00891"/>
    </source>
</evidence>
<evidence type="ECO:0000256" key="10">
    <source>
        <dbReference type="ARBA" id="ARBA00072370"/>
    </source>
</evidence>
<dbReference type="GeneID" id="108668390"/>
<gene>
    <name evidence="14" type="primary">LOC108668390</name>
</gene>
<keyword evidence="3" id="KW-0540">Nuclease</keyword>
<dbReference type="GO" id="GO:0003697">
    <property type="term" value="F:single-stranded DNA binding"/>
    <property type="evidence" value="ECO:0007669"/>
    <property type="project" value="TreeGrafter"/>
</dbReference>
<dbReference type="KEGG" id="hazt:108668390"/>
<reference evidence="14" key="1">
    <citation type="submission" date="2025-08" db="UniProtKB">
        <authorList>
            <consortium name="RefSeq"/>
        </authorList>
    </citation>
    <scope>IDENTIFICATION</scope>
</reference>
<keyword evidence="4 14" id="KW-0255">Endonuclease</keyword>
<feature type="region of interest" description="Disordered" evidence="11">
    <location>
        <begin position="477"/>
        <end position="519"/>
    </location>
</feature>
<sequence length="785" mass="86063">PQQVRLLKTLNRSGSLRPSAGQAPPDPQQVRLLQTLNSYLTQYDCVTFYNLTSSLRTTERALQSSGWMMLPPAEALFLNARTRVFGETSSSCKTGAADAGLQVRPEVNPKWECVREVLQEVRASCAQQAGPLAERCLIVTQDDSTAQQLHQVLVHGSEIVLQKIFYQTIGVKMNLVPPPHLFDPKDAKKKTKGKRFNKRRKFCNNPQANVKLKTQVHASKKCDQLVRAESDSEPATASPKMRAVCGPAALATGDADSAATGDNNTAAAGDNTAATGDGNSAATGDNDSVATGNADSVATGNADPAATGDNNKADPADTGDNNTAATGNADSVAAQAQTAATSGAGAASPAARLDETITLTQIQEKYKFVGESSDSETDEEESEEDRENRREMKRRRKEEMKNQHAEKERRRKLFTSPMIIVQSLRVWQAESAPHRCLVYLLVYKGTTEEQLYLTSIKREKDAFEFLIKEKATLVFPEDAEGRSEEHPDLQRDPRSAAERAGLVAPADTRRGGLQQQQTDQESRVIVDMREFRCELPSLIHKRGMEIEPVTIEVGDYILSPDMCVERKSLSDLVGSLNSGRLYSQALAMTRHYTKPMLLIEFDQNKPFHLQASVLSNARGVSSFGQLTQGEPDNRDVGAKLQLLTLHFPRLRLLWCSSPYATAEMFQLLKVGKQEPDVATAQAIKSDGCPLDTVEKYNPAIYDFMSKLPGVTTKNIDRLLSKVVDLPTLLTLSQDAISDILGNSAHAGQLHAALHATLRRDDIEQDVSKGRGGRGKTRRGLPKFHK</sequence>
<feature type="region of interest" description="Disordered" evidence="11">
    <location>
        <begin position="368"/>
        <end position="410"/>
    </location>
</feature>
<comment type="subcellular location">
    <subcellularLocation>
        <location evidence="1">Nucleus</location>
    </subcellularLocation>
</comment>
<dbReference type="RefSeq" id="XP_047738632.1">
    <property type="nucleotide sequence ID" value="XM_047882676.1"/>
</dbReference>
<accession>A0A979FQC0</accession>
<dbReference type="InterPro" id="IPR011049">
    <property type="entry name" value="Serralysin-like_metalloprot_C"/>
</dbReference>
<dbReference type="InterPro" id="IPR011335">
    <property type="entry name" value="Restrct_endonuc-II-like"/>
</dbReference>
<feature type="region of interest" description="Disordered" evidence="11">
    <location>
        <begin position="269"/>
        <end position="326"/>
    </location>
</feature>
<keyword evidence="13" id="KW-1185">Reference proteome</keyword>
<feature type="compositionally biased region" description="Polar residues" evidence="11">
    <location>
        <begin position="280"/>
        <end position="299"/>
    </location>
</feature>
<comment type="similarity">
    <text evidence="2">Belongs to the XPF family.</text>
</comment>
<feature type="compositionally biased region" description="Basic and acidic residues" evidence="11">
    <location>
        <begin position="397"/>
        <end position="408"/>
    </location>
</feature>
<feature type="compositionally biased region" description="Acidic residues" evidence="11">
    <location>
        <begin position="373"/>
        <end position="385"/>
    </location>
</feature>
<dbReference type="InterPro" id="IPR010994">
    <property type="entry name" value="RuvA_2-like"/>
</dbReference>
<proteinExistence type="inferred from homology"/>
<dbReference type="OrthoDB" id="361020at2759"/>
<keyword evidence="6" id="KW-0378">Hydrolase</keyword>
<evidence type="ECO:0000256" key="4">
    <source>
        <dbReference type="ARBA" id="ARBA00022759"/>
    </source>
</evidence>
<dbReference type="Proteomes" id="UP000694843">
    <property type="component" value="Unplaced"/>
</dbReference>
<dbReference type="GO" id="GO:0000110">
    <property type="term" value="C:nucleotide-excision repair factor 1 complex"/>
    <property type="evidence" value="ECO:0007669"/>
    <property type="project" value="TreeGrafter"/>
</dbReference>
<evidence type="ECO:0000256" key="9">
    <source>
        <dbReference type="ARBA" id="ARBA00023242"/>
    </source>
</evidence>
<evidence type="ECO:0000256" key="3">
    <source>
        <dbReference type="ARBA" id="ARBA00022722"/>
    </source>
</evidence>
<dbReference type="GO" id="GO:1901255">
    <property type="term" value="P:nucleotide-excision repair involved in interstrand cross-link repair"/>
    <property type="evidence" value="ECO:0007669"/>
    <property type="project" value="TreeGrafter"/>
</dbReference>
<evidence type="ECO:0000256" key="2">
    <source>
        <dbReference type="ARBA" id="ARBA00010015"/>
    </source>
</evidence>
<dbReference type="AlphaFoldDB" id="A0A979FQC0"/>
<dbReference type="PANTHER" id="PTHR10150:SF0">
    <property type="entry name" value="DNA REPAIR ENDONUCLEASE XPF"/>
    <property type="match status" value="1"/>
</dbReference>
<evidence type="ECO:0000256" key="11">
    <source>
        <dbReference type="SAM" id="MobiDB-lite"/>
    </source>
</evidence>
<keyword evidence="8" id="KW-0234">DNA repair</keyword>
<evidence type="ECO:0000313" key="14">
    <source>
        <dbReference type="RefSeq" id="XP_047738632.1"/>
    </source>
</evidence>
<dbReference type="InterPro" id="IPR006166">
    <property type="entry name" value="ERCC4_domain"/>
</dbReference>
<feature type="compositionally biased region" description="Basic and acidic residues" evidence="11">
    <location>
        <begin position="479"/>
        <end position="497"/>
    </location>
</feature>
<dbReference type="Gene3D" id="2.150.10.10">
    <property type="entry name" value="Serralysin-like metalloprotease, C-terminal"/>
    <property type="match status" value="1"/>
</dbReference>
<dbReference type="Pfam" id="PF02732">
    <property type="entry name" value="ERCC4"/>
    <property type="match status" value="1"/>
</dbReference>
<feature type="domain" description="ERCC4" evidence="12">
    <location>
        <begin position="523"/>
        <end position="603"/>
    </location>
</feature>
<dbReference type="CDD" id="cd20078">
    <property type="entry name" value="XPF_nuclease_XPF_euk"/>
    <property type="match status" value="1"/>
</dbReference>
<organism evidence="13 14">
    <name type="scientific">Hyalella azteca</name>
    <name type="common">Amphipod</name>
    <dbReference type="NCBI Taxonomy" id="294128"/>
    <lineage>
        <taxon>Eukaryota</taxon>
        <taxon>Metazoa</taxon>
        <taxon>Ecdysozoa</taxon>
        <taxon>Arthropoda</taxon>
        <taxon>Crustacea</taxon>
        <taxon>Multicrustacea</taxon>
        <taxon>Malacostraca</taxon>
        <taxon>Eumalacostraca</taxon>
        <taxon>Peracarida</taxon>
        <taxon>Amphipoda</taxon>
        <taxon>Senticaudata</taxon>
        <taxon>Talitrida</taxon>
        <taxon>Talitroidea</taxon>
        <taxon>Hyalellidae</taxon>
        <taxon>Hyalella</taxon>
    </lineage>
</organism>
<dbReference type="FunFam" id="3.40.50.10130:FF:000002">
    <property type="entry name" value="DNA repair endonuclease XPF"/>
    <property type="match status" value="1"/>
</dbReference>
<dbReference type="SUPFAM" id="SSF47781">
    <property type="entry name" value="RuvA domain 2-like"/>
    <property type="match status" value="1"/>
</dbReference>
<evidence type="ECO:0000256" key="1">
    <source>
        <dbReference type="ARBA" id="ARBA00004123"/>
    </source>
</evidence>
<feature type="compositionally biased region" description="Basic residues" evidence="11">
    <location>
        <begin position="770"/>
        <end position="785"/>
    </location>
</feature>
<dbReference type="Gene3D" id="3.40.50.10130">
    <property type="match status" value="1"/>
</dbReference>
<dbReference type="GO" id="GO:0003684">
    <property type="term" value="F:damaged DNA binding"/>
    <property type="evidence" value="ECO:0007669"/>
    <property type="project" value="TreeGrafter"/>
</dbReference>
<dbReference type="Gene3D" id="1.10.150.20">
    <property type="entry name" value="5' to 3' exonuclease, C-terminal subdomain"/>
    <property type="match status" value="1"/>
</dbReference>
<evidence type="ECO:0000313" key="13">
    <source>
        <dbReference type="Proteomes" id="UP000694843"/>
    </source>
</evidence>
<keyword evidence="9" id="KW-0539">Nucleus</keyword>
<dbReference type="GO" id="GO:0000724">
    <property type="term" value="P:double-strand break repair via homologous recombination"/>
    <property type="evidence" value="ECO:0007669"/>
    <property type="project" value="TreeGrafter"/>
</dbReference>